<sequence length="217" mass="22118">MSRLWVVVAAVVVLAGGGVAAFVLTRPETGPSPAVYRGEPTSALYEPIATRAAGSRPLTVQEVFTTEEVRAEGVTMARRGTEASDDCGSALWGSGVAEAASGCARVVRAGYESGDGRVCGQYAVFDLPDGAAADRLVAALEPARRGGFLRPAPGPACLDAAHSRAQARALGHFVVVNWVGAATGAGEVDLAFPQLALESLAGFAQRRVLEAADGAGP</sequence>
<accession>A0A7X0M8X7</accession>
<dbReference type="AlphaFoldDB" id="A0A7X0M8X7"/>
<protein>
    <submittedName>
        <fullName evidence="1">Uncharacterized protein</fullName>
    </submittedName>
</protein>
<dbReference type="RefSeq" id="WP_184983001.1">
    <property type="nucleotide sequence ID" value="NZ_BAAALO010000086.1"/>
</dbReference>
<keyword evidence="2" id="KW-1185">Reference proteome</keyword>
<comment type="caution">
    <text evidence="1">The sequence shown here is derived from an EMBL/GenBank/DDBJ whole genome shotgun (WGS) entry which is preliminary data.</text>
</comment>
<gene>
    <name evidence="1" type="ORF">BJ992_003900</name>
</gene>
<reference evidence="1 2" key="1">
    <citation type="submission" date="2020-08" db="EMBL/GenBank/DDBJ databases">
        <title>Sequencing the genomes of 1000 actinobacteria strains.</title>
        <authorList>
            <person name="Klenk H.-P."/>
        </authorList>
    </citation>
    <scope>NUCLEOTIDE SEQUENCE [LARGE SCALE GENOMIC DNA]</scope>
    <source>
        <strain evidence="1 2">DSM 44936</strain>
    </source>
</reference>
<dbReference type="Proteomes" id="UP000555564">
    <property type="component" value="Unassembled WGS sequence"/>
</dbReference>
<organism evidence="1 2">
    <name type="scientific">Sphaerisporangium rubeum</name>
    <dbReference type="NCBI Taxonomy" id="321317"/>
    <lineage>
        <taxon>Bacteria</taxon>
        <taxon>Bacillati</taxon>
        <taxon>Actinomycetota</taxon>
        <taxon>Actinomycetes</taxon>
        <taxon>Streptosporangiales</taxon>
        <taxon>Streptosporangiaceae</taxon>
        <taxon>Sphaerisporangium</taxon>
    </lineage>
</organism>
<proteinExistence type="predicted"/>
<name>A0A7X0M8X7_9ACTN</name>
<evidence type="ECO:0000313" key="2">
    <source>
        <dbReference type="Proteomes" id="UP000555564"/>
    </source>
</evidence>
<dbReference type="EMBL" id="JACHIU010000001">
    <property type="protein sequence ID" value="MBB6474469.1"/>
    <property type="molecule type" value="Genomic_DNA"/>
</dbReference>
<evidence type="ECO:0000313" key="1">
    <source>
        <dbReference type="EMBL" id="MBB6474469.1"/>
    </source>
</evidence>